<name>A0A6I3XFY8_9BURK</name>
<evidence type="ECO:0000313" key="1">
    <source>
        <dbReference type="EMBL" id="MUI15367.1"/>
    </source>
</evidence>
<sequence length="70" mass="7788">MMLDIKTLTVFIMTVIIKVRQILGCASSIAQHLANNGYDLEVATTRLNEGKPNFYAFARPFIANPTWSNG</sequence>
<keyword evidence="2" id="KW-1185">Reference proteome</keyword>
<comment type="caution">
    <text evidence="1">The sequence shown here is derived from an EMBL/GenBank/DDBJ whole genome shotgun (WGS) entry which is preliminary data.</text>
</comment>
<gene>
    <name evidence="1" type="ORF">GJV26_23335</name>
</gene>
<dbReference type="SUPFAM" id="SSF51395">
    <property type="entry name" value="FMN-linked oxidoreductases"/>
    <property type="match status" value="1"/>
</dbReference>
<protein>
    <submittedName>
        <fullName evidence="1">Uncharacterized protein</fullName>
    </submittedName>
</protein>
<proteinExistence type="predicted"/>
<dbReference type="EMBL" id="WNWM01000002">
    <property type="protein sequence ID" value="MUI15367.1"/>
    <property type="molecule type" value="Genomic_DNA"/>
</dbReference>
<organism evidence="1 2">
    <name type="scientific">Pseudoduganella dura</name>
    <dbReference type="NCBI Taxonomy" id="321982"/>
    <lineage>
        <taxon>Bacteria</taxon>
        <taxon>Pseudomonadati</taxon>
        <taxon>Pseudomonadota</taxon>
        <taxon>Betaproteobacteria</taxon>
        <taxon>Burkholderiales</taxon>
        <taxon>Oxalobacteraceae</taxon>
        <taxon>Telluria group</taxon>
        <taxon>Pseudoduganella</taxon>
    </lineage>
</organism>
<reference evidence="1 2" key="1">
    <citation type="submission" date="2019-11" db="EMBL/GenBank/DDBJ databases">
        <title>Draft Genome Sequences of Six Type Strains of the Genus Massilia.</title>
        <authorList>
            <person name="Miess H."/>
            <person name="Frediansyah A."/>
            <person name="Goeker M."/>
            <person name="Gross H."/>
        </authorList>
    </citation>
    <scope>NUCLEOTIDE SEQUENCE [LARGE SCALE GENOMIC DNA]</scope>
    <source>
        <strain evidence="1 2">DSM 17513</strain>
    </source>
</reference>
<dbReference type="Proteomes" id="UP000431684">
    <property type="component" value="Unassembled WGS sequence"/>
</dbReference>
<dbReference type="AlphaFoldDB" id="A0A6I3XFY8"/>
<evidence type="ECO:0000313" key="2">
    <source>
        <dbReference type="Proteomes" id="UP000431684"/>
    </source>
</evidence>
<accession>A0A6I3XFY8</accession>